<dbReference type="AlphaFoldDB" id="F0WJ40"/>
<reference evidence="2" key="1">
    <citation type="journal article" date="2011" name="PLoS Biol.">
        <title>Gene gain and loss during evolution of obligate parasitism in the white rust pathogen of Arabidopsis thaliana.</title>
        <authorList>
            <person name="Kemen E."/>
            <person name="Gardiner A."/>
            <person name="Schultz-Larsen T."/>
            <person name="Kemen A.C."/>
            <person name="Balmuth A.L."/>
            <person name="Robert-Seilaniantz A."/>
            <person name="Bailey K."/>
            <person name="Holub E."/>
            <person name="Studholme D.J."/>
            <person name="Maclean D."/>
            <person name="Jones J.D."/>
        </authorList>
    </citation>
    <scope>NUCLEOTIDE SEQUENCE</scope>
</reference>
<dbReference type="InterPro" id="IPR021109">
    <property type="entry name" value="Peptidase_aspartic_dom_sf"/>
</dbReference>
<dbReference type="HOGENOM" id="CLU_790878_0_0_1"/>
<feature type="signal peptide" evidence="1">
    <location>
        <begin position="1"/>
        <end position="26"/>
    </location>
</feature>
<name>F0WJ40_9STRA</name>
<dbReference type="SUPFAM" id="SSF50630">
    <property type="entry name" value="Acid proteases"/>
    <property type="match status" value="1"/>
</dbReference>
<dbReference type="EMBL" id="FR824163">
    <property type="protein sequence ID" value="CCA21286.1"/>
    <property type="molecule type" value="Genomic_DNA"/>
</dbReference>
<gene>
    <name evidence="2" type="primary">AlNc14C118G6571</name>
    <name evidence="2" type="ORF">ALNC14_074290</name>
</gene>
<sequence>MRIQLLKAYILAIIGVFPVHYSSVDAEHLKLVPRPSAKFAESIKRRLHVTISESKQNIKKYEVDFSVDSSEVDSLLFMKHYATFPSCRDKKKEPPSIKGLPNVQGIRTTLWVLNGKVIKKWRAKKELQDLCLDPKTFLQIRNRIYLLDWLENHDDPMLILDTKVPCLDGVPFVSEKDLMKTYVTVEDTSTKPPELEEFSQNFEVRFDYEPIEIPMKTYEVVKKRFLDNGFQEKNGMLKSECVKKGARLSLTTQIKHLPKILVDFKSTDLVFIIYAREYVIEENGICVVNLLPNSHGKWVLGLSVLKAYGIVIDTSGHELRYIFTRKLAIMELYGGYHAQDNFPESKRRIER</sequence>
<reference evidence="2" key="2">
    <citation type="submission" date="2011-02" db="EMBL/GenBank/DDBJ databases">
        <authorList>
            <person name="MacLean D."/>
        </authorList>
    </citation>
    <scope>NUCLEOTIDE SEQUENCE</scope>
</reference>
<keyword evidence="1" id="KW-0732">Signal</keyword>
<dbReference type="Gene3D" id="2.40.70.10">
    <property type="entry name" value="Acid Proteases"/>
    <property type="match status" value="1"/>
</dbReference>
<evidence type="ECO:0000256" key="1">
    <source>
        <dbReference type="SAM" id="SignalP"/>
    </source>
</evidence>
<protein>
    <submittedName>
        <fullName evidence="2">AlNc14C118G6571 protein</fullName>
    </submittedName>
</protein>
<evidence type="ECO:0000313" key="2">
    <source>
        <dbReference type="EMBL" id="CCA21286.1"/>
    </source>
</evidence>
<proteinExistence type="predicted"/>
<organism evidence="2">
    <name type="scientific">Albugo laibachii Nc14</name>
    <dbReference type="NCBI Taxonomy" id="890382"/>
    <lineage>
        <taxon>Eukaryota</taxon>
        <taxon>Sar</taxon>
        <taxon>Stramenopiles</taxon>
        <taxon>Oomycota</taxon>
        <taxon>Peronosporomycetes</taxon>
        <taxon>Albuginales</taxon>
        <taxon>Albuginaceae</taxon>
        <taxon>Albugo</taxon>
    </lineage>
</organism>
<feature type="chain" id="PRO_5003259784" evidence="1">
    <location>
        <begin position="27"/>
        <end position="351"/>
    </location>
</feature>
<accession>F0WJ40</accession>